<dbReference type="InterPro" id="IPR023321">
    <property type="entry name" value="PINIT"/>
</dbReference>
<dbReference type="EMBL" id="AJVK01015547">
    <property type="status" value="NOT_ANNOTATED_CDS"/>
    <property type="molecule type" value="Genomic_DNA"/>
</dbReference>
<keyword evidence="4" id="KW-0833">Ubl conjugation pathway</keyword>
<dbReference type="VEuPathDB" id="VectorBase:PPAI007981"/>
<dbReference type="Proteomes" id="UP000092462">
    <property type="component" value="Unassembled WGS sequence"/>
</dbReference>
<evidence type="ECO:0000313" key="6">
    <source>
        <dbReference type="Proteomes" id="UP000092462"/>
    </source>
</evidence>
<keyword evidence="6" id="KW-1185">Reference proteome</keyword>
<dbReference type="EnsemblMetazoa" id="PPAI007981-RA">
    <property type="protein sequence ID" value="PPAI007981-PA"/>
    <property type="gene ID" value="PPAI007981"/>
</dbReference>
<dbReference type="AlphaFoldDB" id="A0A1B0DIJ6"/>
<dbReference type="GO" id="GO:0061665">
    <property type="term" value="F:SUMO ligase activity"/>
    <property type="evidence" value="ECO:0007669"/>
    <property type="project" value="TreeGrafter"/>
</dbReference>
<dbReference type="Pfam" id="PF14324">
    <property type="entry name" value="PINIT"/>
    <property type="match status" value="1"/>
</dbReference>
<dbReference type="FunFam" id="2.60.120.780:FF:000001">
    <property type="entry name" value="E3 SUMO-protein ligase PIAS2 isoform X1"/>
    <property type="match status" value="1"/>
</dbReference>
<proteinExistence type="inferred from homology"/>
<organism evidence="5 6">
    <name type="scientific">Phlebotomus papatasi</name>
    <name type="common">Sandfly</name>
    <dbReference type="NCBI Taxonomy" id="29031"/>
    <lineage>
        <taxon>Eukaryota</taxon>
        <taxon>Metazoa</taxon>
        <taxon>Ecdysozoa</taxon>
        <taxon>Arthropoda</taxon>
        <taxon>Hexapoda</taxon>
        <taxon>Insecta</taxon>
        <taxon>Pterygota</taxon>
        <taxon>Neoptera</taxon>
        <taxon>Endopterygota</taxon>
        <taxon>Diptera</taxon>
        <taxon>Nematocera</taxon>
        <taxon>Psychodoidea</taxon>
        <taxon>Psychodidae</taxon>
        <taxon>Phlebotomus</taxon>
        <taxon>Phlebotomus</taxon>
    </lineage>
</organism>
<keyword evidence="3" id="KW-0808">Transferase</keyword>
<dbReference type="GO" id="GO:0006357">
    <property type="term" value="P:regulation of transcription by RNA polymerase II"/>
    <property type="evidence" value="ECO:0007669"/>
    <property type="project" value="TreeGrafter"/>
</dbReference>
<dbReference type="PANTHER" id="PTHR10782">
    <property type="entry name" value="ZINC FINGER MIZ DOMAIN-CONTAINING PROTEIN"/>
    <property type="match status" value="1"/>
</dbReference>
<evidence type="ECO:0000256" key="4">
    <source>
        <dbReference type="ARBA" id="ARBA00022786"/>
    </source>
</evidence>
<dbReference type="Gene3D" id="2.60.120.780">
    <property type="entry name" value="PINIT domain"/>
    <property type="match status" value="1"/>
</dbReference>
<dbReference type="GO" id="GO:0016925">
    <property type="term" value="P:protein sumoylation"/>
    <property type="evidence" value="ECO:0007669"/>
    <property type="project" value="TreeGrafter"/>
</dbReference>
<dbReference type="PANTHER" id="PTHR10782:SF94">
    <property type="entry name" value="SUPPRESSOR OF VARIEGATION 2-10, ISOFORM I"/>
    <property type="match status" value="1"/>
</dbReference>
<accession>A0A1B0DIJ6</accession>
<evidence type="ECO:0000313" key="5">
    <source>
        <dbReference type="EnsemblMetazoa" id="PPAI007981-PA"/>
    </source>
</evidence>
<comment type="similarity">
    <text evidence="2">Belongs to the PIAS family.</text>
</comment>
<dbReference type="GO" id="GO:0003712">
    <property type="term" value="F:transcription coregulator activity"/>
    <property type="evidence" value="ECO:0007669"/>
    <property type="project" value="TreeGrafter"/>
</dbReference>
<evidence type="ECO:0000256" key="1">
    <source>
        <dbReference type="ARBA" id="ARBA00004718"/>
    </source>
</evidence>
<dbReference type="InterPro" id="IPR038654">
    <property type="entry name" value="PINIT_sf"/>
</dbReference>
<sequence length="147" mass="16530">MYQHQNLISFPPDANRVMSANNNGMMNYVAGYPQEVDVKLKKLAFFDILGTLVNPSLLTPTSSQRLHENTLYFTLSPSQATDIASNRDIRNVSRVDYTVQVQLRFCLMDTTTEQDDYFPPNISVKVNGKQCQLPVSSDPSTILNLPV</sequence>
<evidence type="ECO:0000256" key="2">
    <source>
        <dbReference type="ARBA" id="ARBA00005383"/>
    </source>
</evidence>
<dbReference type="GO" id="GO:0000785">
    <property type="term" value="C:chromatin"/>
    <property type="evidence" value="ECO:0007669"/>
    <property type="project" value="TreeGrafter"/>
</dbReference>
<evidence type="ECO:0000256" key="3">
    <source>
        <dbReference type="ARBA" id="ARBA00022679"/>
    </source>
</evidence>
<protein>
    <submittedName>
        <fullName evidence="5">Uncharacterized protein</fullName>
    </submittedName>
</protein>
<name>A0A1B0DIJ6_PHLPP</name>
<dbReference type="VEuPathDB" id="VectorBase:PPAPM1_010286"/>
<comment type="pathway">
    <text evidence="1">Protein modification; protein sumoylation.</text>
</comment>
<dbReference type="PROSITE" id="PS51466">
    <property type="entry name" value="PINIT"/>
    <property type="match status" value="1"/>
</dbReference>
<reference evidence="5" key="1">
    <citation type="submission" date="2022-08" db="UniProtKB">
        <authorList>
            <consortium name="EnsemblMetazoa"/>
        </authorList>
    </citation>
    <scope>IDENTIFICATION</scope>
    <source>
        <strain evidence="5">Israel</strain>
    </source>
</reference>